<keyword evidence="6" id="KW-0472">Membrane</keyword>
<dbReference type="PRINTS" id="PR00727">
    <property type="entry name" value="LEADERPTASE"/>
</dbReference>
<evidence type="ECO:0000256" key="2">
    <source>
        <dbReference type="ARBA" id="ARBA00004401"/>
    </source>
</evidence>
<dbReference type="CDD" id="cd06530">
    <property type="entry name" value="S26_SPase_I"/>
    <property type="match status" value="1"/>
</dbReference>
<evidence type="ECO:0000256" key="1">
    <source>
        <dbReference type="ARBA" id="ARBA00000677"/>
    </source>
</evidence>
<proteinExistence type="inferred from homology"/>
<evidence type="ECO:0000256" key="5">
    <source>
        <dbReference type="ARBA" id="ARBA00022801"/>
    </source>
</evidence>
<keyword evidence="6" id="KW-0645">Protease</keyword>
<name>A0ABW8SPG5_9CLOT</name>
<dbReference type="SUPFAM" id="SSF51306">
    <property type="entry name" value="LexA/Signal peptidase"/>
    <property type="match status" value="1"/>
</dbReference>
<evidence type="ECO:0000313" key="9">
    <source>
        <dbReference type="Proteomes" id="UP001623660"/>
    </source>
</evidence>
<keyword evidence="6" id="KW-1133">Transmembrane helix</keyword>
<dbReference type="Proteomes" id="UP001623660">
    <property type="component" value="Unassembled WGS sequence"/>
</dbReference>
<comment type="subcellular location">
    <subcellularLocation>
        <location evidence="2">Cell membrane</location>
        <topology evidence="2">Single-pass type II membrane protein</topology>
    </subcellularLocation>
    <subcellularLocation>
        <location evidence="6">Membrane</location>
        <topology evidence="6">Single-pass type II membrane protein</topology>
    </subcellularLocation>
</comment>
<dbReference type="EMBL" id="JBJHZX010000039">
    <property type="protein sequence ID" value="MFL0197840.1"/>
    <property type="molecule type" value="Genomic_DNA"/>
</dbReference>
<feature type="domain" description="Peptidase S26" evidence="7">
    <location>
        <begin position="26"/>
        <end position="181"/>
    </location>
</feature>
<organism evidence="8 9">
    <name type="scientific">Candidatus Clostridium eludens</name>
    <dbReference type="NCBI Taxonomy" id="3381663"/>
    <lineage>
        <taxon>Bacteria</taxon>
        <taxon>Bacillati</taxon>
        <taxon>Bacillota</taxon>
        <taxon>Clostridia</taxon>
        <taxon>Eubacteriales</taxon>
        <taxon>Clostridiaceae</taxon>
        <taxon>Clostridium</taxon>
    </lineage>
</organism>
<dbReference type="InterPro" id="IPR019758">
    <property type="entry name" value="Pept_S26A_signal_pept_1_CS"/>
</dbReference>
<dbReference type="InterPro" id="IPR019533">
    <property type="entry name" value="Peptidase_S26"/>
</dbReference>
<keyword evidence="9" id="KW-1185">Reference proteome</keyword>
<gene>
    <name evidence="8" type="primary">lepB</name>
    <name evidence="8" type="ORF">ACJDU8_20045</name>
</gene>
<dbReference type="NCBIfam" id="TIGR02227">
    <property type="entry name" value="sigpep_I_bact"/>
    <property type="match status" value="1"/>
</dbReference>
<dbReference type="PANTHER" id="PTHR43390">
    <property type="entry name" value="SIGNAL PEPTIDASE I"/>
    <property type="match status" value="1"/>
</dbReference>
<evidence type="ECO:0000256" key="6">
    <source>
        <dbReference type="RuleBase" id="RU362042"/>
    </source>
</evidence>
<keyword evidence="5 6" id="KW-0378">Hydrolase</keyword>
<evidence type="ECO:0000256" key="3">
    <source>
        <dbReference type="ARBA" id="ARBA00009370"/>
    </source>
</evidence>
<dbReference type="InterPro" id="IPR036286">
    <property type="entry name" value="LexA/Signal_pep-like_sf"/>
</dbReference>
<feature type="transmembrane region" description="Helical" evidence="6">
    <location>
        <begin position="27"/>
        <end position="47"/>
    </location>
</feature>
<dbReference type="EC" id="3.4.21.89" evidence="4 6"/>
<sequence>MRLVTIIKPIKMDEKNRLDYYKKMGEYVISIILIIGIALALRTYVFARVTVDGPSMQEILYNNDSLFVEKISTEMHNVKRGEIVVLDPKIPNEGYFIKRVIGIEGDVIEIKGGHVYLNNNLLRENYLSKGTVTEPITTTTKYVVPKNHVFVLGDNRTNSTDSRMLGSIDIKNLKGHVIVRIYPFNRVKLF</sequence>
<reference evidence="8 9" key="1">
    <citation type="submission" date="2024-11" db="EMBL/GenBank/DDBJ databases">
        <authorList>
            <person name="Heng Y.C."/>
            <person name="Lim A.C.H."/>
            <person name="Lee J.K.Y."/>
            <person name="Kittelmann S."/>
        </authorList>
    </citation>
    <scope>NUCLEOTIDE SEQUENCE [LARGE SCALE GENOMIC DNA]</scope>
    <source>
        <strain evidence="8 9">WILCCON 0269</strain>
    </source>
</reference>
<dbReference type="PROSITE" id="PS00761">
    <property type="entry name" value="SPASE_I_3"/>
    <property type="match status" value="1"/>
</dbReference>
<dbReference type="Gene3D" id="2.10.109.10">
    <property type="entry name" value="Umud Fragment, subunit A"/>
    <property type="match status" value="1"/>
</dbReference>
<evidence type="ECO:0000313" key="8">
    <source>
        <dbReference type="EMBL" id="MFL0197840.1"/>
    </source>
</evidence>
<protein>
    <recommendedName>
        <fullName evidence="4 6">Signal peptidase I</fullName>
        <ecNumber evidence="4 6">3.4.21.89</ecNumber>
    </recommendedName>
</protein>
<keyword evidence="6" id="KW-0812">Transmembrane</keyword>
<dbReference type="RefSeq" id="WP_406793947.1">
    <property type="nucleotide sequence ID" value="NZ_JBJHZX010000039.1"/>
</dbReference>
<evidence type="ECO:0000256" key="4">
    <source>
        <dbReference type="ARBA" id="ARBA00013208"/>
    </source>
</evidence>
<evidence type="ECO:0000259" key="7">
    <source>
        <dbReference type="Pfam" id="PF10502"/>
    </source>
</evidence>
<comment type="similarity">
    <text evidence="3 6">Belongs to the peptidase S26 family.</text>
</comment>
<dbReference type="PANTHER" id="PTHR43390:SF1">
    <property type="entry name" value="CHLOROPLAST PROCESSING PEPTIDASE"/>
    <property type="match status" value="1"/>
</dbReference>
<accession>A0ABW8SPG5</accession>
<dbReference type="GO" id="GO:0009003">
    <property type="term" value="F:signal peptidase activity"/>
    <property type="evidence" value="ECO:0007669"/>
    <property type="project" value="UniProtKB-EC"/>
</dbReference>
<dbReference type="InterPro" id="IPR000223">
    <property type="entry name" value="Pept_S26A_signal_pept_1"/>
</dbReference>
<comment type="caution">
    <text evidence="8">The sequence shown here is derived from an EMBL/GenBank/DDBJ whole genome shotgun (WGS) entry which is preliminary data.</text>
</comment>
<comment type="catalytic activity">
    <reaction evidence="1 6">
        <text>Cleavage of hydrophobic, N-terminal signal or leader sequences from secreted and periplasmic proteins.</text>
        <dbReference type="EC" id="3.4.21.89"/>
    </reaction>
</comment>
<dbReference type="Pfam" id="PF10502">
    <property type="entry name" value="Peptidase_S26"/>
    <property type="match status" value="1"/>
</dbReference>